<gene>
    <name evidence="3" type="ORF">DDQ50_07425</name>
</gene>
<organism evidence="3 4">
    <name type="scientific">Amnibacterium flavum</name>
    <dbReference type="NCBI Taxonomy" id="2173173"/>
    <lineage>
        <taxon>Bacteria</taxon>
        <taxon>Bacillati</taxon>
        <taxon>Actinomycetota</taxon>
        <taxon>Actinomycetes</taxon>
        <taxon>Micrococcales</taxon>
        <taxon>Microbacteriaceae</taxon>
        <taxon>Amnibacterium</taxon>
    </lineage>
</organism>
<dbReference type="InterPro" id="IPR002881">
    <property type="entry name" value="DUF58"/>
</dbReference>
<keyword evidence="4" id="KW-1185">Reference proteome</keyword>
<feature type="transmembrane region" description="Helical" evidence="1">
    <location>
        <begin position="55"/>
        <end position="79"/>
    </location>
</feature>
<evidence type="ECO:0000256" key="1">
    <source>
        <dbReference type="SAM" id="Phobius"/>
    </source>
</evidence>
<reference evidence="3 4" key="1">
    <citation type="submission" date="2018-05" db="EMBL/GenBank/DDBJ databases">
        <title>Amnibacterium sp. M8JJ-5, whole genome shotgun sequence.</title>
        <authorList>
            <person name="Tuo L."/>
        </authorList>
    </citation>
    <scope>NUCLEOTIDE SEQUENCE [LARGE SCALE GENOMIC DNA]</scope>
    <source>
        <strain evidence="3 4">M8JJ-5</strain>
    </source>
</reference>
<proteinExistence type="predicted"/>
<feature type="transmembrane region" description="Helical" evidence="1">
    <location>
        <begin position="85"/>
        <end position="105"/>
    </location>
</feature>
<dbReference type="Proteomes" id="UP000244893">
    <property type="component" value="Unassembled WGS sequence"/>
</dbReference>
<sequence length="450" mass="48180">MARTTTASLSSTQGLTNARTRLVGTRTGVLADLAVYLVRGARLIWSFISRLARQVASVVTALGWSMLALVAIAFVVGYTAGWAEFVAVAWAGTVILIAASLFLIGGAAHEIRLTMPHDRVVVGDRAVGALIVRNPLRRRLLGAKIEIPVGEGLLELPLPSLAGGASHDDVFTVPTTKRGIIRIGPVRTVRADPIGLVRREHLWAASVELYVHPRTVSVPSTSTGFVRDLEGQATRDLTSSDIAFHALREYQPGDDRRYIHWRSTARQGVHMVRQFEETRRSHLMVALSLAGADYESEEQFELAVSVAGSLGVRAIRDGRTVSVVASERTPEFAKRKVFAARTLRTVTPTRLLDDLASIEYAGSALGVVDLARVTAEQVTGISVAFLVLGSPPTVAQLRTAAAAFPAGVEVVAVVCDAGFAPGLTRVGELTVLTVGFLEDLQKSLARSRAA</sequence>
<evidence type="ECO:0000313" key="3">
    <source>
        <dbReference type="EMBL" id="PVZ96439.1"/>
    </source>
</evidence>
<keyword evidence="1" id="KW-0472">Membrane</keyword>
<feature type="domain" description="DUF58" evidence="2">
    <location>
        <begin position="247"/>
        <end position="328"/>
    </location>
</feature>
<name>A0A2V1HYA1_9MICO</name>
<dbReference type="Pfam" id="PF01882">
    <property type="entry name" value="DUF58"/>
    <property type="match status" value="1"/>
</dbReference>
<dbReference type="OrthoDB" id="9812729at2"/>
<comment type="caution">
    <text evidence="3">The sequence shown here is derived from an EMBL/GenBank/DDBJ whole genome shotgun (WGS) entry which is preliminary data.</text>
</comment>
<dbReference type="EMBL" id="QEOP01000001">
    <property type="protein sequence ID" value="PVZ96439.1"/>
    <property type="molecule type" value="Genomic_DNA"/>
</dbReference>
<keyword evidence="1" id="KW-0812">Transmembrane</keyword>
<keyword evidence="1" id="KW-1133">Transmembrane helix</keyword>
<protein>
    <submittedName>
        <fullName evidence="3">DUF58 domain-containing protein</fullName>
    </submittedName>
</protein>
<evidence type="ECO:0000259" key="2">
    <source>
        <dbReference type="Pfam" id="PF01882"/>
    </source>
</evidence>
<dbReference type="AlphaFoldDB" id="A0A2V1HYA1"/>
<evidence type="ECO:0000313" key="4">
    <source>
        <dbReference type="Proteomes" id="UP000244893"/>
    </source>
</evidence>
<accession>A0A2V1HYA1</accession>
<dbReference type="PANTHER" id="PTHR34351">
    <property type="entry name" value="SLR1927 PROTEIN-RELATED"/>
    <property type="match status" value="1"/>
</dbReference>